<dbReference type="InterPro" id="IPR050700">
    <property type="entry name" value="YIM1/Zinc_Alcohol_DH_Fams"/>
</dbReference>
<dbReference type="AlphaFoldDB" id="A0AAU7JEQ1"/>
<reference evidence="2" key="1">
    <citation type="submission" date="2024-05" db="EMBL/GenBank/DDBJ databases">
        <authorList>
            <person name="Kim S."/>
            <person name="Heo J."/>
            <person name="Choi H."/>
            <person name="Choi Y."/>
            <person name="Kwon S.-W."/>
            <person name="Kim Y."/>
        </authorList>
    </citation>
    <scope>NUCLEOTIDE SEQUENCE</scope>
    <source>
        <strain evidence="2">KACC 23698</strain>
    </source>
</reference>
<dbReference type="Pfam" id="PF08240">
    <property type="entry name" value="ADH_N"/>
    <property type="match status" value="1"/>
</dbReference>
<gene>
    <name evidence="2" type="ORF">ABEG18_24835</name>
</gene>
<dbReference type="GO" id="GO:0016491">
    <property type="term" value="F:oxidoreductase activity"/>
    <property type="evidence" value="ECO:0007669"/>
    <property type="project" value="InterPro"/>
</dbReference>
<dbReference type="InterPro" id="IPR036291">
    <property type="entry name" value="NAD(P)-bd_dom_sf"/>
</dbReference>
<dbReference type="Pfam" id="PF13602">
    <property type="entry name" value="ADH_zinc_N_2"/>
    <property type="match status" value="1"/>
</dbReference>
<proteinExistence type="predicted"/>
<dbReference type="InterPro" id="IPR011032">
    <property type="entry name" value="GroES-like_sf"/>
</dbReference>
<sequence length="329" mass="33861">MTTSMKAAVLHETGAPLRVAPISRPVPGPGEVLVRIAAAGTNPLDTKIHAGQAAHARHPAPSILGLDMAGTVEAVGPGVTRFRPGDEVFGMVGGVGGHPGTLAEYVSADEDLLAAKPANLTMREAAVLPLVTITAWEGLVDRVGVRPGQTLLVLGGAGGVGHVVVQLGLAFGATVHATGNPESKPVIERLGASFIDRHEPIADAVDRLTGGRGFDVVYDTVGALDVAFAALARFGHVTSSLGWGTHPLAPLSFKGGTYSGVFTLLPLIDGEGRRHHGEILEKARELVEAGKLTPLLDPRRFGLEEVGAAYEALKKADGTGKIAVDIAAT</sequence>
<dbReference type="Gene3D" id="3.40.50.720">
    <property type="entry name" value="NAD(P)-binding Rossmann-like Domain"/>
    <property type="match status" value="1"/>
</dbReference>
<feature type="domain" description="Enoyl reductase (ER)" evidence="1">
    <location>
        <begin position="14"/>
        <end position="324"/>
    </location>
</feature>
<dbReference type="PANTHER" id="PTHR11695:SF294">
    <property type="entry name" value="RETICULON-4-INTERACTING PROTEIN 1, MITOCHONDRIAL"/>
    <property type="match status" value="1"/>
</dbReference>
<evidence type="ECO:0000313" key="2">
    <source>
        <dbReference type="EMBL" id="XBO38872.1"/>
    </source>
</evidence>
<dbReference type="InterPro" id="IPR013154">
    <property type="entry name" value="ADH-like_N"/>
</dbReference>
<dbReference type="EMBL" id="CP157484">
    <property type="protein sequence ID" value="XBO38872.1"/>
    <property type="molecule type" value="Genomic_DNA"/>
</dbReference>
<dbReference type="SUPFAM" id="SSF50129">
    <property type="entry name" value="GroES-like"/>
    <property type="match status" value="1"/>
</dbReference>
<dbReference type="PANTHER" id="PTHR11695">
    <property type="entry name" value="ALCOHOL DEHYDROGENASE RELATED"/>
    <property type="match status" value="1"/>
</dbReference>
<dbReference type="SMART" id="SM00829">
    <property type="entry name" value="PKS_ER"/>
    <property type="match status" value="1"/>
</dbReference>
<dbReference type="InterPro" id="IPR020843">
    <property type="entry name" value="ER"/>
</dbReference>
<dbReference type="SUPFAM" id="SSF51735">
    <property type="entry name" value="NAD(P)-binding Rossmann-fold domains"/>
    <property type="match status" value="1"/>
</dbReference>
<name>A0AAU7JEQ1_9HYPH</name>
<evidence type="ECO:0000259" key="1">
    <source>
        <dbReference type="SMART" id="SM00829"/>
    </source>
</evidence>
<accession>A0AAU7JEQ1</accession>
<protein>
    <submittedName>
        <fullName evidence="2">Zinc-binding dehydrogenase</fullName>
    </submittedName>
</protein>
<dbReference type="RefSeq" id="WP_406855710.1">
    <property type="nucleotide sequence ID" value="NZ_CP157484.1"/>
</dbReference>
<dbReference type="Gene3D" id="3.90.180.10">
    <property type="entry name" value="Medium-chain alcohol dehydrogenases, catalytic domain"/>
    <property type="match status" value="1"/>
</dbReference>
<organism evidence="2">
    <name type="scientific">Alsobacter sp. KACC 23698</name>
    <dbReference type="NCBI Taxonomy" id="3149229"/>
    <lineage>
        <taxon>Bacteria</taxon>
        <taxon>Pseudomonadati</taxon>
        <taxon>Pseudomonadota</taxon>
        <taxon>Alphaproteobacteria</taxon>
        <taxon>Hyphomicrobiales</taxon>
        <taxon>Alsobacteraceae</taxon>
        <taxon>Alsobacter</taxon>
    </lineage>
</organism>